<evidence type="ECO:0000313" key="4">
    <source>
        <dbReference type="Proteomes" id="UP000267128"/>
    </source>
</evidence>
<dbReference type="Pfam" id="PF04892">
    <property type="entry name" value="VanZ"/>
    <property type="match status" value="1"/>
</dbReference>
<keyword evidence="4" id="KW-1185">Reference proteome</keyword>
<organism evidence="3 4">
    <name type="scientific">Nocardioides marmoriginsengisoli</name>
    <dbReference type="NCBI Taxonomy" id="661483"/>
    <lineage>
        <taxon>Bacteria</taxon>
        <taxon>Bacillati</taxon>
        <taxon>Actinomycetota</taxon>
        <taxon>Actinomycetes</taxon>
        <taxon>Propionibacteriales</taxon>
        <taxon>Nocardioidaceae</taxon>
        <taxon>Nocardioides</taxon>
    </lineage>
</organism>
<dbReference type="Proteomes" id="UP000267128">
    <property type="component" value="Unassembled WGS sequence"/>
</dbReference>
<evidence type="ECO:0000313" key="3">
    <source>
        <dbReference type="EMBL" id="RNL65720.1"/>
    </source>
</evidence>
<keyword evidence="1" id="KW-0812">Transmembrane</keyword>
<sequence length="136" mass="14617">MRCFALVLLGLYLVFVARLTLADPSAGQSVFSLADSLATRYSGGELDWSETEVLANVALFVPIGFLLTVVLGRPVMSIVLCVLGSACIELAQQQWLPSRVPTIADVQHNSLGGLIGSLVAWPLLWLSRPLKQPKVA</sequence>
<accession>A0A3N0CQQ7</accession>
<dbReference type="RefSeq" id="WP_123225759.1">
    <property type="nucleotide sequence ID" value="NZ_RJSE01000002.1"/>
</dbReference>
<keyword evidence="1" id="KW-1133">Transmembrane helix</keyword>
<dbReference type="OrthoDB" id="3787741at2"/>
<evidence type="ECO:0000259" key="2">
    <source>
        <dbReference type="Pfam" id="PF04892"/>
    </source>
</evidence>
<dbReference type="EMBL" id="RJSE01000002">
    <property type="protein sequence ID" value="RNL65720.1"/>
    <property type="molecule type" value="Genomic_DNA"/>
</dbReference>
<reference evidence="3 4" key="1">
    <citation type="submission" date="2018-11" db="EMBL/GenBank/DDBJ databases">
        <authorList>
            <person name="Li F."/>
        </authorList>
    </citation>
    <scope>NUCLEOTIDE SEQUENCE [LARGE SCALE GENOMIC DNA]</scope>
    <source>
        <strain evidence="3 4">Gsoil 097</strain>
    </source>
</reference>
<evidence type="ECO:0000256" key="1">
    <source>
        <dbReference type="SAM" id="Phobius"/>
    </source>
</evidence>
<feature type="transmembrane region" description="Helical" evidence="1">
    <location>
        <begin position="53"/>
        <end position="71"/>
    </location>
</feature>
<dbReference type="AlphaFoldDB" id="A0A3N0CQQ7"/>
<dbReference type="InterPro" id="IPR006976">
    <property type="entry name" value="VanZ-like"/>
</dbReference>
<protein>
    <submittedName>
        <fullName evidence="3">VanZ family protein</fullName>
    </submittedName>
</protein>
<name>A0A3N0CQQ7_9ACTN</name>
<gene>
    <name evidence="3" type="ORF">EFK50_01340</name>
</gene>
<keyword evidence="1" id="KW-0472">Membrane</keyword>
<proteinExistence type="predicted"/>
<feature type="domain" description="VanZ-like" evidence="2">
    <location>
        <begin position="45"/>
        <end position="121"/>
    </location>
</feature>
<comment type="caution">
    <text evidence="3">The sequence shown here is derived from an EMBL/GenBank/DDBJ whole genome shotgun (WGS) entry which is preliminary data.</text>
</comment>